<organism evidence="2 3">
    <name type="scientific">Entomortierella chlamydospora</name>
    <dbReference type="NCBI Taxonomy" id="101097"/>
    <lineage>
        <taxon>Eukaryota</taxon>
        <taxon>Fungi</taxon>
        <taxon>Fungi incertae sedis</taxon>
        <taxon>Mucoromycota</taxon>
        <taxon>Mortierellomycotina</taxon>
        <taxon>Mortierellomycetes</taxon>
        <taxon>Mortierellales</taxon>
        <taxon>Mortierellaceae</taxon>
        <taxon>Entomortierella</taxon>
    </lineage>
</organism>
<dbReference type="AlphaFoldDB" id="A0A9P6N2E7"/>
<feature type="compositionally biased region" description="Low complexity" evidence="1">
    <location>
        <begin position="314"/>
        <end position="329"/>
    </location>
</feature>
<name>A0A9P6N2E7_9FUNG</name>
<evidence type="ECO:0000313" key="3">
    <source>
        <dbReference type="Proteomes" id="UP000703661"/>
    </source>
</evidence>
<comment type="caution">
    <text evidence="2">The sequence shown here is derived from an EMBL/GenBank/DDBJ whole genome shotgun (WGS) entry which is preliminary data.</text>
</comment>
<feature type="region of interest" description="Disordered" evidence="1">
    <location>
        <begin position="198"/>
        <end position="367"/>
    </location>
</feature>
<feature type="compositionally biased region" description="Low complexity" evidence="1">
    <location>
        <begin position="286"/>
        <end position="298"/>
    </location>
</feature>
<sequence>MSVHLIAPAPMAHTIATTKKGLATIFGTTTVKRPVSTQVASPSSPNRQASSLVVSGVSPSYIIALSIASLFPGNGTKRSSMDRAAERDWKDQAKQVFQLSTINDRGHFLPPTPTEKDYKENIKENGEDYFATIVSTPPEIVRTFLSTESTISPGMFSLPSNKIKRHTIPSFSAPSSAASIVKGDNNITPHHQVCVTAPAESLSTPPSSPPTVLHKDTYFLASPPDTPRLSQEQQRQQQQRQQQQRQQQQRQQQLRRAEDIRRRSRAQISFLTGSAMEEEEDEEGLSDALSDPFSSPFFSPSPPDLIMDEEGDHSSSGSDSSISSSAIASPNTSPRNSMTLPQKEHIRKMNEQKLRSQNFEGELRLGY</sequence>
<evidence type="ECO:0000313" key="2">
    <source>
        <dbReference type="EMBL" id="KAG0021513.1"/>
    </source>
</evidence>
<dbReference type="EMBL" id="JAAAID010000155">
    <property type="protein sequence ID" value="KAG0021513.1"/>
    <property type="molecule type" value="Genomic_DNA"/>
</dbReference>
<feature type="compositionally biased region" description="Acidic residues" evidence="1">
    <location>
        <begin position="276"/>
        <end position="285"/>
    </location>
</feature>
<accession>A0A9P6N2E7</accession>
<gene>
    <name evidence="2" type="ORF">BGZ80_002252</name>
</gene>
<protein>
    <submittedName>
        <fullName evidence="2">Uncharacterized protein</fullName>
    </submittedName>
</protein>
<evidence type="ECO:0000256" key="1">
    <source>
        <dbReference type="SAM" id="MobiDB-lite"/>
    </source>
</evidence>
<keyword evidence="3" id="KW-1185">Reference proteome</keyword>
<dbReference type="Proteomes" id="UP000703661">
    <property type="component" value="Unassembled WGS sequence"/>
</dbReference>
<proteinExistence type="predicted"/>
<feature type="compositionally biased region" description="Basic and acidic residues" evidence="1">
    <location>
        <begin position="342"/>
        <end position="354"/>
    </location>
</feature>
<reference evidence="2" key="1">
    <citation type="journal article" date="2020" name="Fungal Divers.">
        <title>Resolving the Mortierellaceae phylogeny through synthesis of multi-gene phylogenetics and phylogenomics.</title>
        <authorList>
            <person name="Vandepol N."/>
            <person name="Liber J."/>
            <person name="Desiro A."/>
            <person name="Na H."/>
            <person name="Kennedy M."/>
            <person name="Barry K."/>
            <person name="Grigoriev I.V."/>
            <person name="Miller A.N."/>
            <person name="O'Donnell K."/>
            <person name="Stajich J.E."/>
            <person name="Bonito G."/>
        </authorList>
    </citation>
    <scope>NUCLEOTIDE SEQUENCE</scope>
    <source>
        <strain evidence="2">NRRL 2769</strain>
    </source>
</reference>
<feature type="compositionally biased region" description="Polar residues" evidence="1">
    <location>
        <begin position="330"/>
        <end position="340"/>
    </location>
</feature>
<dbReference type="OrthoDB" id="2448637at2759"/>
<feature type="compositionally biased region" description="Low complexity" evidence="1">
    <location>
        <begin position="231"/>
        <end position="254"/>
    </location>
</feature>